<feature type="domain" description="DUF985" evidence="1">
    <location>
        <begin position="8"/>
        <end position="141"/>
    </location>
</feature>
<accession>A8ZXQ3</accession>
<proteinExistence type="predicted"/>
<dbReference type="InterPro" id="IPR039935">
    <property type="entry name" value="YML079W-like"/>
</dbReference>
<dbReference type="KEGG" id="dol:Dole_1205"/>
<dbReference type="EMBL" id="CP000859">
    <property type="protein sequence ID" value="ABW67011.1"/>
    <property type="molecule type" value="Genomic_DNA"/>
</dbReference>
<dbReference type="Pfam" id="PF06172">
    <property type="entry name" value="Cupin_5"/>
    <property type="match status" value="1"/>
</dbReference>
<dbReference type="PANTHER" id="PTHR33387:SF3">
    <property type="entry name" value="DUF985 DOMAIN-CONTAINING PROTEIN"/>
    <property type="match status" value="1"/>
</dbReference>
<evidence type="ECO:0000313" key="2">
    <source>
        <dbReference type="EMBL" id="ABW67011.1"/>
    </source>
</evidence>
<gene>
    <name evidence="2" type="ordered locus">Dole_1205</name>
</gene>
<dbReference type="HOGENOM" id="CLU_088365_0_3_7"/>
<dbReference type="CDD" id="cd06121">
    <property type="entry name" value="cupin_YML079wp"/>
    <property type="match status" value="1"/>
</dbReference>
<evidence type="ECO:0000259" key="1">
    <source>
        <dbReference type="Pfam" id="PF06172"/>
    </source>
</evidence>
<dbReference type="Proteomes" id="UP000008561">
    <property type="component" value="Chromosome"/>
</dbReference>
<dbReference type="SUPFAM" id="SSF51182">
    <property type="entry name" value="RmlC-like cupins"/>
    <property type="match status" value="1"/>
</dbReference>
<reference evidence="2 3" key="1">
    <citation type="submission" date="2007-10" db="EMBL/GenBank/DDBJ databases">
        <title>Complete sequence of Desulfococcus oleovorans Hxd3.</title>
        <authorList>
            <consortium name="US DOE Joint Genome Institute"/>
            <person name="Copeland A."/>
            <person name="Lucas S."/>
            <person name="Lapidus A."/>
            <person name="Barry K."/>
            <person name="Glavina del Rio T."/>
            <person name="Dalin E."/>
            <person name="Tice H."/>
            <person name="Pitluck S."/>
            <person name="Kiss H."/>
            <person name="Brettin T."/>
            <person name="Bruce D."/>
            <person name="Detter J.C."/>
            <person name="Han C."/>
            <person name="Schmutz J."/>
            <person name="Larimer F."/>
            <person name="Land M."/>
            <person name="Hauser L."/>
            <person name="Kyrpides N."/>
            <person name="Kim E."/>
            <person name="Wawrik B."/>
            <person name="Richardson P."/>
        </authorList>
    </citation>
    <scope>NUCLEOTIDE SEQUENCE [LARGE SCALE GENOMIC DNA]</scope>
    <source>
        <strain evidence="3">DSM 6200 / JCM 39069 / Hxd3</strain>
    </source>
</reference>
<protein>
    <recommendedName>
        <fullName evidence="1">DUF985 domain-containing protein</fullName>
    </recommendedName>
</protein>
<dbReference type="eggNOG" id="COG3542">
    <property type="taxonomic scope" value="Bacteria"/>
</dbReference>
<organism evidence="2 3">
    <name type="scientific">Desulfosudis oleivorans (strain DSM 6200 / JCM 39069 / Hxd3)</name>
    <name type="common">Desulfococcus oleovorans</name>
    <dbReference type="NCBI Taxonomy" id="96561"/>
    <lineage>
        <taxon>Bacteria</taxon>
        <taxon>Pseudomonadati</taxon>
        <taxon>Thermodesulfobacteriota</taxon>
        <taxon>Desulfobacteria</taxon>
        <taxon>Desulfobacterales</taxon>
        <taxon>Desulfosudaceae</taxon>
        <taxon>Desulfosudis</taxon>
    </lineage>
</organism>
<dbReference type="InterPro" id="IPR011051">
    <property type="entry name" value="RmlC_Cupin_sf"/>
</dbReference>
<evidence type="ECO:0000313" key="3">
    <source>
        <dbReference type="Proteomes" id="UP000008561"/>
    </source>
</evidence>
<keyword evidence="3" id="KW-1185">Reference proteome</keyword>
<dbReference type="RefSeq" id="WP_012174629.1">
    <property type="nucleotide sequence ID" value="NC_009943.1"/>
</dbReference>
<sequence length="162" mass="18006">MTHSRALELIRLLDLRPHPEGGYFAEIFRSPGIVRVPGKTDDRSALTGIYFLLTADGCSRWHRVASDEIWHYYEGAALELFWVEPGGETCNRCRVGEVGETTRPVAVVPAGSWQAARTTGDYTLVGCTVAPGFEFSDFQMLKQDPKAAQQISARFPELSMLL</sequence>
<dbReference type="InterPro" id="IPR014710">
    <property type="entry name" value="RmlC-like_jellyroll"/>
</dbReference>
<dbReference type="Gene3D" id="2.60.120.10">
    <property type="entry name" value="Jelly Rolls"/>
    <property type="match status" value="1"/>
</dbReference>
<dbReference type="OrthoDB" id="9798288at2"/>
<dbReference type="STRING" id="96561.Dole_1205"/>
<dbReference type="AlphaFoldDB" id="A8ZXQ3"/>
<dbReference type="InterPro" id="IPR009327">
    <property type="entry name" value="Cupin_DUF985"/>
</dbReference>
<name>A8ZXQ3_DESOH</name>
<dbReference type="PANTHER" id="PTHR33387">
    <property type="entry name" value="RMLC-LIKE JELLY ROLL FOLD PROTEIN"/>
    <property type="match status" value="1"/>
</dbReference>